<name>A0AAN8NWZ6_POLSC</name>
<gene>
    <name evidence="2" type="ORF">RUM43_005588</name>
</gene>
<sequence>MTWNNEKDLIDRKGGEEMAMCTAGSVAARSAHERDSRLNSSESIPGKGGNQIGTHSSTGRDKTPSPLRIRIKNELQNNKHVEDDSEKVKIWKNRIETSSSDLARRSKTNRAEKDVKGKSKENLNGQDETV</sequence>
<evidence type="ECO:0000313" key="2">
    <source>
        <dbReference type="EMBL" id="KAK6625294.1"/>
    </source>
</evidence>
<feature type="compositionally biased region" description="Basic and acidic residues" evidence="1">
    <location>
        <begin position="71"/>
        <end position="95"/>
    </location>
</feature>
<feature type="region of interest" description="Disordered" evidence="1">
    <location>
        <begin position="22"/>
        <end position="130"/>
    </location>
</feature>
<evidence type="ECO:0000256" key="1">
    <source>
        <dbReference type="SAM" id="MobiDB-lite"/>
    </source>
</evidence>
<dbReference type="AlphaFoldDB" id="A0AAN8NWZ6"/>
<comment type="caution">
    <text evidence="2">The sequence shown here is derived from an EMBL/GenBank/DDBJ whole genome shotgun (WGS) entry which is preliminary data.</text>
</comment>
<protein>
    <submittedName>
        <fullName evidence="2">Uncharacterized protein</fullName>
    </submittedName>
</protein>
<dbReference type="Proteomes" id="UP001372834">
    <property type="component" value="Unassembled WGS sequence"/>
</dbReference>
<proteinExistence type="predicted"/>
<dbReference type="EMBL" id="JAWJWE010000037">
    <property type="protein sequence ID" value="KAK6625294.1"/>
    <property type="molecule type" value="Genomic_DNA"/>
</dbReference>
<reference evidence="2 3" key="1">
    <citation type="submission" date="2023-10" db="EMBL/GenBank/DDBJ databases">
        <title>Genomes of two closely related lineages of the louse Polyplax serrata with different host specificities.</title>
        <authorList>
            <person name="Martinu J."/>
            <person name="Tarabai H."/>
            <person name="Stefka J."/>
            <person name="Hypsa V."/>
        </authorList>
    </citation>
    <scope>NUCLEOTIDE SEQUENCE [LARGE SCALE GENOMIC DNA]</scope>
    <source>
        <strain evidence="2">HR10_N</strain>
    </source>
</reference>
<accession>A0AAN8NWZ6</accession>
<feature type="compositionally biased region" description="Basic and acidic residues" evidence="1">
    <location>
        <begin position="109"/>
        <end position="121"/>
    </location>
</feature>
<organism evidence="2 3">
    <name type="scientific">Polyplax serrata</name>
    <name type="common">Common mouse louse</name>
    <dbReference type="NCBI Taxonomy" id="468196"/>
    <lineage>
        <taxon>Eukaryota</taxon>
        <taxon>Metazoa</taxon>
        <taxon>Ecdysozoa</taxon>
        <taxon>Arthropoda</taxon>
        <taxon>Hexapoda</taxon>
        <taxon>Insecta</taxon>
        <taxon>Pterygota</taxon>
        <taxon>Neoptera</taxon>
        <taxon>Paraneoptera</taxon>
        <taxon>Psocodea</taxon>
        <taxon>Troctomorpha</taxon>
        <taxon>Phthiraptera</taxon>
        <taxon>Anoplura</taxon>
        <taxon>Polyplacidae</taxon>
        <taxon>Polyplax</taxon>
    </lineage>
</organism>
<evidence type="ECO:0000313" key="3">
    <source>
        <dbReference type="Proteomes" id="UP001372834"/>
    </source>
</evidence>